<dbReference type="STRING" id="68775.A0A5C3LM39"/>
<dbReference type="Gene3D" id="3.20.20.80">
    <property type="entry name" value="Glycosidases"/>
    <property type="match status" value="1"/>
</dbReference>
<reference evidence="11 12" key="1">
    <citation type="journal article" date="2019" name="Nat. Ecol. Evol.">
        <title>Megaphylogeny resolves global patterns of mushroom evolution.</title>
        <authorList>
            <person name="Varga T."/>
            <person name="Krizsan K."/>
            <person name="Foldi C."/>
            <person name="Dima B."/>
            <person name="Sanchez-Garcia M."/>
            <person name="Sanchez-Ramirez S."/>
            <person name="Szollosi G.J."/>
            <person name="Szarkandi J.G."/>
            <person name="Papp V."/>
            <person name="Albert L."/>
            <person name="Andreopoulos W."/>
            <person name="Angelini C."/>
            <person name="Antonin V."/>
            <person name="Barry K.W."/>
            <person name="Bougher N.L."/>
            <person name="Buchanan P."/>
            <person name="Buyck B."/>
            <person name="Bense V."/>
            <person name="Catcheside P."/>
            <person name="Chovatia M."/>
            <person name="Cooper J."/>
            <person name="Damon W."/>
            <person name="Desjardin D."/>
            <person name="Finy P."/>
            <person name="Geml J."/>
            <person name="Haridas S."/>
            <person name="Hughes K."/>
            <person name="Justo A."/>
            <person name="Karasinski D."/>
            <person name="Kautmanova I."/>
            <person name="Kiss B."/>
            <person name="Kocsube S."/>
            <person name="Kotiranta H."/>
            <person name="LaButti K.M."/>
            <person name="Lechner B.E."/>
            <person name="Liimatainen K."/>
            <person name="Lipzen A."/>
            <person name="Lukacs Z."/>
            <person name="Mihaltcheva S."/>
            <person name="Morgado L.N."/>
            <person name="Niskanen T."/>
            <person name="Noordeloos M.E."/>
            <person name="Ohm R.A."/>
            <person name="Ortiz-Santana B."/>
            <person name="Ovrebo C."/>
            <person name="Racz N."/>
            <person name="Riley R."/>
            <person name="Savchenko A."/>
            <person name="Shiryaev A."/>
            <person name="Soop K."/>
            <person name="Spirin V."/>
            <person name="Szebenyi C."/>
            <person name="Tomsovsky M."/>
            <person name="Tulloss R.E."/>
            <person name="Uehling J."/>
            <person name="Grigoriev I.V."/>
            <person name="Vagvolgyi C."/>
            <person name="Papp T."/>
            <person name="Martin F.M."/>
            <person name="Miettinen O."/>
            <person name="Hibbett D.S."/>
            <person name="Nagy L.G."/>
        </authorList>
    </citation>
    <scope>NUCLEOTIDE SEQUENCE [LARGE SCALE GENOMIC DNA]</scope>
    <source>
        <strain evidence="11 12">CBS 166.37</strain>
    </source>
</reference>
<dbReference type="Pfam" id="PF13364">
    <property type="entry name" value="BetaGal_ABD2"/>
    <property type="match status" value="2"/>
</dbReference>
<dbReference type="SUPFAM" id="SSF51445">
    <property type="entry name" value="(Trans)glycosidases"/>
    <property type="match status" value="1"/>
</dbReference>
<keyword evidence="7" id="KW-0326">Glycosidase</keyword>
<dbReference type="InterPro" id="IPR037110">
    <property type="entry name" value="Betagal_dom2_sf"/>
</dbReference>
<organism evidence="11 12">
    <name type="scientific">Crucibulum laeve</name>
    <dbReference type="NCBI Taxonomy" id="68775"/>
    <lineage>
        <taxon>Eukaryota</taxon>
        <taxon>Fungi</taxon>
        <taxon>Dikarya</taxon>
        <taxon>Basidiomycota</taxon>
        <taxon>Agaricomycotina</taxon>
        <taxon>Agaricomycetes</taxon>
        <taxon>Agaricomycetidae</taxon>
        <taxon>Agaricales</taxon>
        <taxon>Agaricineae</taxon>
        <taxon>Nidulariaceae</taxon>
        <taxon>Crucibulum</taxon>
    </lineage>
</organism>
<dbReference type="EMBL" id="ML213635">
    <property type="protein sequence ID" value="TFK34224.1"/>
    <property type="molecule type" value="Genomic_DNA"/>
</dbReference>
<dbReference type="Gene3D" id="2.60.390.10">
    <property type="entry name" value="Beta-galactosidase, domain 3"/>
    <property type="match status" value="1"/>
</dbReference>
<evidence type="ECO:0000256" key="3">
    <source>
        <dbReference type="ARBA" id="ARBA00012756"/>
    </source>
</evidence>
<evidence type="ECO:0000256" key="4">
    <source>
        <dbReference type="ARBA" id="ARBA00022729"/>
    </source>
</evidence>
<dbReference type="SMART" id="SM01029">
    <property type="entry name" value="BetaGal_dom2"/>
    <property type="match status" value="1"/>
</dbReference>
<evidence type="ECO:0000256" key="8">
    <source>
        <dbReference type="RuleBase" id="RU003679"/>
    </source>
</evidence>
<evidence type="ECO:0000256" key="9">
    <source>
        <dbReference type="SAM" id="MobiDB-lite"/>
    </source>
</evidence>
<feature type="region of interest" description="Disordered" evidence="9">
    <location>
        <begin position="1"/>
        <end position="20"/>
    </location>
</feature>
<proteinExistence type="inferred from homology"/>
<evidence type="ECO:0000256" key="2">
    <source>
        <dbReference type="ARBA" id="ARBA00009809"/>
    </source>
</evidence>
<evidence type="ECO:0000313" key="11">
    <source>
        <dbReference type="EMBL" id="TFK34224.1"/>
    </source>
</evidence>
<dbReference type="InterPro" id="IPR008979">
    <property type="entry name" value="Galactose-bd-like_sf"/>
</dbReference>
<dbReference type="Pfam" id="PF13363">
    <property type="entry name" value="BetaGal_dom3"/>
    <property type="match status" value="1"/>
</dbReference>
<evidence type="ECO:0000256" key="7">
    <source>
        <dbReference type="ARBA" id="ARBA00023295"/>
    </source>
</evidence>
<dbReference type="SUPFAM" id="SSF49785">
    <property type="entry name" value="Galactose-binding domain-like"/>
    <property type="match status" value="2"/>
</dbReference>
<dbReference type="Pfam" id="PF01301">
    <property type="entry name" value="Glyco_hydro_35"/>
    <property type="match status" value="1"/>
</dbReference>
<dbReference type="FunFam" id="3.20.20.80:FF:000040">
    <property type="entry name" value="Beta-galactosidase A"/>
    <property type="match status" value="1"/>
</dbReference>
<evidence type="ECO:0000313" key="12">
    <source>
        <dbReference type="Proteomes" id="UP000308652"/>
    </source>
</evidence>
<dbReference type="SUPFAM" id="SSF51011">
    <property type="entry name" value="Glycosyl hydrolase domain"/>
    <property type="match status" value="1"/>
</dbReference>
<name>A0A5C3LM39_9AGAR</name>
<feature type="domain" description="Beta-galactosidase" evidence="10">
    <location>
        <begin position="502"/>
        <end position="694"/>
    </location>
</feature>
<dbReference type="Pfam" id="PF10435">
    <property type="entry name" value="BetaGal_dom2"/>
    <property type="match status" value="1"/>
</dbReference>
<dbReference type="GO" id="GO:0004565">
    <property type="term" value="F:beta-galactosidase activity"/>
    <property type="evidence" value="ECO:0007669"/>
    <property type="project" value="UniProtKB-EC"/>
</dbReference>
<dbReference type="OrthoDB" id="1657402at2759"/>
<comment type="catalytic activity">
    <reaction evidence="1">
        <text>Hydrolysis of terminal non-reducing beta-D-galactose residues in beta-D-galactosides.</text>
        <dbReference type="EC" id="3.2.1.23"/>
    </reaction>
</comment>
<dbReference type="GO" id="GO:0005975">
    <property type="term" value="P:carbohydrate metabolic process"/>
    <property type="evidence" value="ECO:0007669"/>
    <property type="project" value="InterPro"/>
</dbReference>
<dbReference type="AlphaFoldDB" id="A0A5C3LM39"/>
<dbReference type="PANTHER" id="PTHR23421">
    <property type="entry name" value="BETA-GALACTOSIDASE RELATED"/>
    <property type="match status" value="1"/>
</dbReference>
<dbReference type="PRINTS" id="PR00742">
    <property type="entry name" value="GLHYDRLASE35"/>
</dbReference>
<protein>
    <recommendedName>
        <fullName evidence="3">beta-galactosidase</fullName>
        <ecNumber evidence="3">3.2.1.23</ecNumber>
    </recommendedName>
</protein>
<feature type="region of interest" description="Disordered" evidence="9">
    <location>
        <begin position="36"/>
        <end position="57"/>
    </location>
</feature>
<dbReference type="InterPro" id="IPR036833">
    <property type="entry name" value="BetaGal_dom3_sf"/>
</dbReference>
<dbReference type="Gene3D" id="2.102.20.10">
    <property type="entry name" value="Beta-galactosidase, domain 2"/>
    <property type="match status" value="1"/>
</dbReference>
<dbReference type="InterPro" id="IPR031330">
    <property type="entry name" value="Gly_Hdrlase_35_cat"/>
</dbReference>
<keyword evidence="4" id="KW-0732">Signal</keyword>
<dbReference type="Gene3D" id="2.60.120.260">
    <property type="entry name" value="Galactose-binding domain-like"/>
    <property type="match status" value="2"/>
</dbReference>
<evidence type="ECO:0000256" key="6">
    <source>
        <dbReference type="ARBA" id="ARBA00023180"/>
    </source>
</evidence>
<dbReference type="InterPro" id="IPR001944">
    <property type="entry name" value="Glycoside_Hdrlase_35"/>
</dbReference>
<evidence type="ECO:0000256" key="1">
    <source>
        <dbReference type="ARBA" id="ARBA00001412"/>
    </source>
</evidence>
<dbReference type="SUPFAM" id="SSF117100">
    <property type="entry name" value="Beta-galactosidase LacA, domain 3"/>
    <property type="match status" value="1"/>
</dbReference>
<accession>A0A5C3LM39</accession>
<keyword evidence="12" id="KW-1185">Reference proteome</keyword>
<dbReference type="InterPro" id="IPR017853">
    <property type="entry name" value="GH"/>
</dbReference>
<evidence type="ECO:0000256" key="5">
    <source>
        <dbReference type="ARBA" id="ARBA00022801"/>
    </source>
</evidence>
<dbReference type="InterPro" id="IPR018954">
    <property type="entry name" value="Betagal_dom2"/>
</dbReference>
<keyword evidence="5 11" id="KW-0378">Hydrolase</keyword>
<comment type="similarity">
    <text evidence="2 8">Belongs to the glycosyl hydrolase 35 family.</text>
</comment>
<dbReference type="InterPro" id="IPR025972">
    <property type="entry name" value="BetaGal_dom3"/>
</dbReference>
<keyword evidence="6" id="KW-0325">Glycoprotein</keyword>
<dbReference type="InterPro" id="IPR025300">
    <property type="entry name" value="BetaGal_jelly_roll_dom"/>
</dbReference>
<gene>
    <name evidence="11" type="ORF">BDQ12DRAFT_690126</name>
</gene>
<feature type="compositionally biased region" description="Basic and acidic residues" evidence="9">
    <location>
        <begin position="41"/>
        <end position="53"/>
    </location>
</feature>
<dbReference type="Proteomes" id="UP000308652">
    <property type="component" value="Unassembled WGS sequence"/>
</dbReference>
<sequence length="1139" mass="124074">MNGHQPPADGRQATLSRTSVKVEKLENTSLQNATNIKARKAYGEDKPFSEKSGEFPGPRYKSKVEVMTGFGHSEAMHPTRRVQRRSPWFWLSTCLVSVLFVSVSSRSSGTASLSFNQLHGIFTRSWISNLNDVTSRDEESTQLADLTRTDQVQFDNYSLILRGQRVFLYSGEFHTFRLPVPSLWPDILQKVKAAGLNAVSVYTHMGLINPAPGVVDFNGFRALQPLFDAAKEAGIWIVLRPGPYINAETTAGGIPHWITNEVASPLRSNESDWKAAWQDYIQGIIKITAPNQITSGGPVIAIQVDNEYSQDPISHAEYFVDLETVYHNSDIVVPLTYNDPGQGRNFINGTGAVDLYGYDTFAYITFDAYPQRYNCSNPTGWSPVPTNYHAFHADANPSQPLYIPEFQGGSFDPWGPNSPGYESCRALTGPQYESVFYRQLWAGNAKLINYYMFYGGTSWGALPYPGVYTSYDYGGAIAESRALTTKYDEIKRQGLFLRSSPEFHKTDWIGDSSTGTVTSSNPAAFITLLQNPDTHAAFYVARQNDSTSTATTTFKLNVTSPAGALQLPLVMPAITLGGRESKVFVTGYTFGASSKLLYSTTDIFYAGTIDGRDILFLHGNSAQDHEAALLFVGKPTQTHPTISPLVKFTTNSTSLAQNGTTIVSFLAGIEGLVTVWDSDKQLVLFADSETAATFWSPVIAGKSTDPLRNFWGLGTNQSVLVGGPYLVRNATLTGTTLALRGDLKTGVRLTVIAPKSVRTITWNGERVSSDVAASSAVTATGGFVGQLAPKISLASIPVPKLTGWKFKDSLPEIQSSFDDSSWTVADNTTTNIPWKPFYGDGRILYGCNYGYCENTVLWRGHFMATGAEKSVNLSINGGEAFAASVWLNNVFLNTSFGNSTNNRNILEETDDKFVFPAGSLLAGKDNVITVVQDNMGLNESQSTPNTSKSPRGIRGFKLDTGNFTTWKVQGKVGGYNGFLDKTRGVLNEGGLFGERKGWHLPGFSTAGWASRSLSSGLPNNTAGVGFFVTTFKLNIPQDIDAMMSFTFEEPFGQPYRAILFVNGWMMGKRVGNLGPQAKFPVHEGILNYRGENTVAVALWALTPGVTIAPDLQLVVDGVVEGGVGNVVTTNPVWSAAGRT</sequence>
<evidence type="ECO:0000259" key="10">
    <source>
        <dbReference type="SMART" id="SM01029"/>
    </source>
</evidence>
<dbReference type="EC" id="3.2.1.23" evidence="3"/>